<keyword evidence="2" id="KW-1185">Reference proteome</keyword>
<dbReference type="EMBL" id="CP066744">
    <property type="protein sequence ID" value="QQK08956.1"/>
    <property type="molecule type" value="Genomic_DNA"/>
</dbReference>
<accession>A0AC61N1D0</accession>
<protein>
    <submittedName>
        <fullName evidence="1">DUF554 domain-containing protein</fullName>
    </submittedName>
</protein>
<dbReference type="Proteomes" id="UP000595814">
    <property type="component" value="Chromosome"/>
</dbReference>
<evidence type="ECO:0000313" key="2">
    <source>
        <dbReference type="Proteomes" id="UP000595814"/>
    </source>
</evidence>
<evidence type="ECO:0000313" key="1">
    <source>
        <dbReference type="EMBL" id="QQK08956.1"/>
    </source>
</evidence>
<reference evidence="1 2" key="1">
    <citation type="journal article" date="2022" name="Int. J. Syst. Evol. Microbiol.">
        <title>Miniphocaeibacter halophilus sp. nov., an ammonium-tolerant acetate-producing bacterium isolated from a biogas system.</title>
        <authorList>
            <person name="Schnurer A."/>
            <person name="Singh A."/>
            <person name="Bi S."/>
            <person name="Qiao W."/>
            <person name="Westerholm M."/>
        </authorList>
    </citation>
    <scope>NUCLEOTIDE SEQUENCE [LARGE SCALE GENOMIC DNA]</scope>
    <source>
        <strain evidence="1 2">AMB_01</strain>
    </source>
</reference>
<name>A0AC61N1D0_9FIRM</name>
<gene>
    <name evidence="1" type="ORF">JFY71_05310</name>
</gene>
<proteinExistence type="predicted"/>
<sequence length="229" mass="24727">MLWILINAVGIAIAGTFGMILNKFISKKQGESLILILGLVIIVMGIQGALEINSMLLMLVSLTVGTFIGTSLKIHDRTENLANKFSSAKVNSDVIKNAITIIIIQCSGSLSILAAMNMSLKGDPSLLQFKTILDSVSGLIFASIYGVSIYIAAFALFIYQGSIFLLANILGNFLTPEVINEFSAIGSVLLIGMGLGLMKIKDFKTLDYLPAMFIPIVWYGVQSLFGFIF</sequence>
<organism evidence="1 2">
    <name type="scientific">Miniphocaeibacter halophilus</name>
    <dbReference type="NCBI Taxonomy" id="2931922"/>
    <lineage>
        <taxon>Bacteria</taxon>
        <taxon>Bacillati</taxon>
        <taxon>Bacillota</taxon>
        <taxon>Tissierellia</taxon>
        <taxon>Tissierellales</taxon>
        <taxon>Peptoniphilaceae</taxon>
        <taxon>Miniphocaeibacter</taxon>
    </lineage>
</organism>